<evidence type="ECO:0000313" key="2">
    <source>
        <dbReference type="Proteomes" id="UP000053424"/>
    </source>
</evidence>
<organism evidence="1 2">
    <name type="scientific">Hebeloma cylindrosporum</name>
    <dbReference type="NCBI Taxonomy" id="76867"/>
    <lineage>
        <taxon>Eukaryota</taxon>
        <taxon>Fungi</taxon>
        <taxon>Dikarya</taxon>
        <taxon>Basidiomycota</taxon>
        <taxon>Agaricomycotina</taxon>
        <taxon>Agaricomycetes</taxon>
        <taxon>Agaricomycetidae</taxon>
        <taxon>Agaricales</taxon>
        <taxon>Agaricineae</taxon>
        <taxon>Hymenogastraceae</taxon>
        <taxon>Hebeloma</taxon>
    </lineage>
</organism>
<dbReference type="PANTHER" id="PTHR45957:SF1">
    <property type="entry name" value="ANAPHASE-PROMOTING COMPLEX SUBUNIT 2"/>
    <property type="match status" value="1"/>
</dbReference>
<dbReference type="SUPFAM" id="SSF75632">
    <property type="entry name" value="Cullin homology domain"/>
    <property type="match status" value="1"/>
</dbReference>
<reference evidence="1 2" key="1">
    <citation type="submission" date="2014-04" db="EMBL/GenBank/DDBJ databases">
        <authorList>
            <consortium name="DOE Joint Genome Institute"/>
            <person name="Kuo A."/>
            <person name="Gay G."/>
            <person name="Dore J."/>
            <person name="Kohler A."/>
            <person name="Nagy L.G."/>
            <person name="Floudas D."/>
            <person name="Copeland A."/>
            <person name="Barry K.W."/>
            <person name="Cichocki N."/>
            <person name="Veneault-Fourrey C."/>
            <person name="LaButti K."/>
            <person name="Lindquist E.A."/>
            <person name="Lipzen A."/>
            <person name="Lundell T."/>
            <person name="Morin E."/>
            <person name="Murat C."/>
            <person name="Sun H."/>
            <person name="Tunlid A."/>
            <person name="Henrissat B."/>
            <person name="Grigoriev I.V."/>
            <person name="Hibbett D.S."/>
            <person name="Martin F."/>
            <person name="Nordberg H.P."/>
            <person name="Cantor M.N."/>
            <person name="Hua S.X."/>
        </authorList>
    </citation>
    <scope>NUCLEOTIDE SEQUENCE [LARGE SCALE GENOMIC DNA]</scope>
    <source>
        <strain evidence="2">h7</strain>
    </source>
</reference>
<dbReference type="GO" id="GO:0070979">
    <property type="term" value="P:protein K11-linked ubiquitination"/>
    <property type="evidence" value="ECO:0007669"/>
    <property type="project" value="TreeGrafter"/>
</dbReference>
<dbReference type="GO" id="GO:0005680">
    <property type="term" value="C:anaphase-promoting complex"/>
    <property type="evidence" value="ECO:0007669"/>
    <property type="project" value="TreeGrafter"/>
</dbReference>
<evidence type="ECO:0000313" key="1">
    <source>
        <dbReference type="EMBL" id="KIM41155.1"/>
    </source>
</evidence>
<gene>
    <name evidence="1" type="ORF">M413DRAFT_72370</name>
</gene>
<sequence length="142" mass="16570">MNVYIWVFVTHWFRGLHKVCKPDKRLKWLPHLGTVQLEIQLEDRTLEVDVAPLEAAFIKLFSQKRNLFYLESHRTTSLKALSTWVDHGVLSDVPEFTFNLPGQSRNGRFLLLRESETLQDWVGLSLVHLALDVVFVVCQLRL</sequence>
<dbReference type="GO" id="GO:0007091">
    <property type="term" value="P:metaphase/anaphase transition of mitotic cell cycle"/>
    <property type="evidence" value="ECO:0007669"/>
    <property type="project" value="TreeGrafter"/>
</dbReference>
<dbReference type="PANTHER" id="PTHR45957">
    <property type="entry name" value="ANAPHASE-PROMOTING COMPLEX SUBUNIT 2"/>
    <property type="match status" value="1"/>
</dbReference>
<dbReference type="InterPro" id="IPR044554">
    <property type="entry name" value="ANAPC2"/>
</dbReference>
<dbReference type="AlphaFoldDB" id="A0A0C3BX71"/>
<dbReference type="InterPro" id="IPR036317">
    <property type="entry name" value="Cullin_homology_sf"/>
</dbReference>
<dbReference type="EMBL" id="KN831781">
    <property type="protein sequence ID" value="KIM41155.1"/>
    <property type="molecule type" value="Genomic_DNA"/>
</dbReference>
<proteinExistence type="predicted"/>
<dbReference type="HOGENOM" id="CLU_1816029_0_0_1"/>
<protein>
    <submittedName>
        <fullName evidence="1">Uncharacterized protein</fullName>
    </submittedName>
</protein>
<reference evidence="2" key="2">
    <citation type="submission" date="2015-01" db="EMBL/GenBank/DDBJ databases">
        <title>Evolutionary Origins and Diversification of the Mycorrhizal Mutualists.</title>
        <authorList>
            <consortium name="DOE Joint Genome Institute"/>
            <consortium name="Mycorrhizal Genomics Consortium"/>
            <person name="Kohler A."/>
            <person name="Kuo A."/>
            <person name="Nagy L.G."/>
            <person name="Floudas D."/>
            <person name="Copeland A."/>
            <person name="Barry K.W."/>
            <person name="Cichocki N."/>
            <person name="Veneault-Fourrey C."/>
            <person name="LaButti K."/>
            <person name="Lindquist E.A."/>
            <person name="Lipzen A."/>
            <person name="Lundell T."/>
            <person name="Morin E."/>
            <person name="Murat C."/>
            <person name="Riley R."/>
            <person name="Ohm R."/>
            <person name="Sun H."/>
            <person name="Tunlid A."/>
            <person name="Henrissat B."/>
            <person name="Grigoriev I.V."/>
            <person name="Hibbett D.S."/>
            <person name="Martin F."/>
        </authorList>
    </citation>
    <scope>NUCLEOTIDE SEQUENCE [LARGE SCALE GENOMIC DNA]</scope>
    <source>
        <strain evidence="2">h7</strain>
    </source>
</reference>
<name>A0A0C3BX71_HEBCY</name>
<accession>A0A0C3BX71</accession>
<dbReference type="Proteomes" id="UP000053424">
    <property type="component" value="Unassembled WGS sequence"/>
</dbReference>
<keyword evidence="2" id="KW-1185">Reference proteome</keyword>
<dbReference type="STRING" id="686832.A0A0C3BX71"/>
<dbReference type="OrthoDB" id="5581181at2759"/>
<dbReference type="Gene3D" id="3.30.230.130">
    <property type="entry name" value="Cullin, Chain C, Domain 2"/>
    <property type="match status" value="1"/>
</dbReference>